<organism evidence="1 2">
    <name type="scientific">Halteria grandinella</name>
    <dbReference type="NCBI Taxonomy" id="5974"/>
    <lineage>
        <taxon>Eukaryota</taxon>
        <taxon>Sar</taxon>
        <taxon>Alveolata</taxon>
        <taxon>Ciliophora</taxon>
        <taxon>Intramacronucleata</taxon>
        <taxon>Spirotrichea</taxon>
        <taxon>Stichotrichia</taxon>
        <taxon>Sporadotrichida</taxon>
        <taxon>Halteriidae</taxon>
        <taxon>Halteria</taxon>
    </lineage>
</organism>
<sequence>MDTETKRGLLIDTDAATKIYLMSKKLDFLMDVEDTNSVFINVGHNTAKSADEMVAEVRRLVMEFKNKYSYEKPQLPPMGKQ</sequence>
<evidence type="ECO:0000313" key="2">
    <source>
        <dbReference type="Proteomes" id="UP000785679"/>
    </source>
</evidence>
<dbReference type="EMBL" id="RRYP01004194">
    <property type="protein sequence ID" value="TNV83077.1"/>
    <property type="molecule type" value="Genomic_DNA"/>
</dbReference>
<dbReference type="AlphaFoldDB" id="A0A8J8NW54"/>
<name>A0A8J8NW54_HALGN</name>
<gene>
    <name evidence="1" type="ORF">FGO68_gene2783</name>
</gene>
<accession>A0A8J8NW54</accession>
<comment type="caution">
    <text evidence="1">The sequence shown here is derived from an EMBL/GenBank/DDBJ whole genome shotgun (WGS) entry which is preliminary data.</text>
</comment>
<protein>
    <submittedName>
        <fullName evidence="1">Uncharacterized protein</fullName>
    </submittedName>
</protein>
<dbReference type="OrthoDB" id="354at2759"/>
<keyword evidence="2" id="KW-1185">Reference proteome</keyword>
<dbReference type="Proteomes" id="UP000785679">
    <property type="component" value="Unassembled WGS sequence"/>
</dbReference>
<reference evidence="1" key="1">
    <citation type="submission" date="2019-06" db="EMBL/GenBank/DDBJ databases">
        <authorList>
            <person name="Zheng W."/>
        </authorList>
    </citation>
    <scope>NUCLEOTIDE SEQUENCE</scope>
    <source>
        <strain evidence="1">QDHG01</strain>
    </source>
</reference>
<proteinExistence type="predicted"/>
<evidence type="ECO:0000313" key="1">
    <source>
        <dbReference type="EMBL" id="TNV83077.1"/>
    </source>
</evidence>